<dbReference type="EMBL" id="FPKR01000001">
    <property type="protein sequence ID" value="SFZ70325.1"/>
    <property type="molecule type" value="Genomic_DNA"/>
</dbReference>
<organism evidence="2 3">
    <name type="scientific">Chitinimonas taiwanensis DSM 18899</name>
    <dbReference type="NCBI Taxonomy" id="1121279"/>
    <lineage>
        <taxon>Bacteria</taxon>
        <taxon>Pseudomonadati</taxon>
        <taxon>Pseudomonadota</taxon>
        <taxon>Betaproteobacteria</taxon>
        <taxon>Neisseriales</taxon>
        <taxon>Chitinibacteraceae</taxon>
        <taxon>Chitinimonas</taxon>
    </lineage>
</organism>
<name>A0A1K2H3S0_9NEIS</name>
<dbReference type="AlphaFoldDB" id="A0A1K2H3S0"/>
<dbReference type="Gene3D" id="3.40.190.10">
    <property type="entry name" value="Periplasmic binding protein-like II"/>
    <property type="match status" value="2"/>
</dbReference>
<evidence type="ECO:0000313" key="2">
    <source>
        <dbReference type="EMBL" id="SFZ70325.1"/>
    </source>
</evidence>
<dbReference type="STRING" id="1121279.SAMN02745887_00165"/>
<evidence type="ECO:0000313" key="3">
    <source>
        <dbReference type="Proteomes" id="UP000186513"/>
    </source>
</evidence>
<accession>A0A1K2H3S0</accession>
<sequence length="259" mass="28882">MLRRCMAMIVGLAGWAGAASAAPCELRFAYNSEPAPPYLLGDEGAARQHPGAAVELLQKVAAQHGCLLRLSRVPNVRVLMETQAGRHDGAFMYSYSAARALTLAYPMRDGQPDATRRITRLSYYLYRLKHAPVDWDGQTIQGLQGPVGVNFGWSIGKDLREQGIAVEEALNTQQNFDKLRHGRIAAYATQDLSGDAALRRYGYSEVERLPLPLSSKDYFLVFNLRFYHAHRELAEGIWTSMASLRDSALPGLLQRYEDH</sequence>
<dbReference type="RefSeq" id="WP_139255981.1">
    <property type="nucleotide sequence ID" value="NZ_FPKR01000001.1"/>
</dbReference>
<evidence type="ECO:0000256" key="1">
    <source>
        <dbReference type="SAM" id="SignalP"/>
    </source>
</evidence>
<proteinExistence type="predicted"/>
<feature type="signal peptide" evidence="1">
    <location>
        <begin position="1"/>
        <end position="21"/>
    </location>
</feature>
<reference evidence="2 3" key="1">
    <citation type="submission" date="2016-11" db="EMBL/GenBank/DDBJ databases">
        <authorList>
            <person name="Jaros S."/>
            <person name="Januszkiewicz K."/>
            <person name="Wedrychowicz H."/>
        </authorList>
    </citation>
    <scope>NUCLEOTIDE SEQUENCE [LARGE SCALE GENOMIC DNA]</scope>
    <source>
        <strain evidence="2 3">DSM 18899</strain>
    </source>
</reference>
<keyword evidence="1" id="KW-0732">Signal</keyword>
<keyword evidence="3" id="KW-1185">Reference proteome</keyword>
<dbReference type="Proteomes" id="UP000186513">
    <property type="component" value="Unassembled WGS sequence"/>
</dbReference>
<feature type="chain" id="PRO_5013063482" evidence="1">
    <location>
        <begin position="22"/>
        <end position="259"/>
    </location>
</feature>
<dbReference type="OrthoDB" id="9130312at2"/>
<dbReference type="SUPFAM" id="SSF53850">
    <property type="entry name" value="Periplasmic binding protein-like II"/>
    <property type="match status" value="1"/>
</dbReference>
<gene>
    <name evidence="2" type="ORF">SAMN02745887_00165</name>
</gene>
<protein>
    <submittedName>
        <fullName evidence="2">Polar amino acid transport system substrate-binding protein</fullName>
    </submittedName>
</protein>